<dbReference type="GO" id="GO:0030313">
    <property type="term" value="C:cell envelope"/>
    <property type="evidence" value="ECO:0007669"/>
    <property type="project" value="UniProtKB-SubCell"/>
</dbReference>
<dbReference type="Gene3D" id="1.20.1420.20">
    <property type="entry name" value="M75 peptidase, HXXE motif"/>
    <property type="match status" value="1"/>
</dbReference>
<dbReference type="Proteomes" id="UP000198862">
    <property type="component" value="Unassembled WGS sequence"/>
</dbReference>
<comment type="subcellular location">
    <subcellularLocation>
        <location evidence="1">Cell envelope</location>
    </subcellularLocation>
</comment>
<dbReference type="InterPro" id="IPR038352">
    <property type="entry name" value="Imelysin_sf"/>
</dbReference>
<feature type="chain" id="PRO_5011795657" description="Imelysin-like domain-containing protein" evidence="4">
    <location>
        <begin position="28"/>
        <end position="378"/>
    </location>
</feature>
<evidence type="ECO:0000256" key="2">
    <source>
        <dbReference type="ARBA" id="ARBA00022729"/>
    </source>
</evidence>
<organism evidence="6 7">
    <name type="scientific">Pseudoalteromonas denitrificans DSM 6059</name>
    <dbReference type="NCBI Taxonomy" id="1123010"/>
    <lineage>
        <taxon>Bacteria</taxon>
        <taxon>Pseudomonadati</taxon>
        <taxon>Pseudomonadota</taxon>
        <taxon>Gammaproteobacteria</taxon>
        <taxon>Alteromonadales</taxon>
        <taxon>Pseudoalteromonadaceae</taxon>
        <taxon>Pseudoalteromonas</taxon>
    </lineage>
</organism>
<dbReference type="EMBL" id="FOLO01000001">
    <property type="protein sequence ID" value="SFB82981.1"/>
    <property type="molecule type" value="Genomic_DNA"/>
</dbReference>
<name>A0A1I1E790_9GAMM</name>
<evidence type="ECO:0000259" key="5">
    <source>
        <dbReference type="Pfam" id="PF09375"/>
    </source>
</evidence>
<evidence type="ECO:0000313" key="6">
    <source>
        <dbReference type="EMBL" id="SFB82981.1"/>
    </source>
</evidence>
<evidence type="ECO:0000256" key="3">
    <source>
        <dbReference type="SAM" id="MobiDB-lite"/>
    </source>
</evidence>
<evidence type="ECO:0000313" key="7">
    <source>
        <dbReference type="Proteomes" id="UP000198862"/>
    </source>
</evidence>
<feature type="region of interest" description="Disordered" evidence="3">
    <location>
        <begin position="19"/>
        <end position="40"/>
    </location>
</feature>
<dbReference type="AlphaFoldDB" id="A0A1I1E790"/>
<evidence type="ECO:0000256" key="4">
    <source>
        <dbReference type="SAM" id="SignalP"/>
    </source>
</evidence>
<proteinExistence type="predicted"/>
<dbReference type="InterPro" id="IPR034984">
    <property type="entry name" value="Imelysin-like_IPPA"/>
</dbReference>
<dbReference type="OrthoDB" id="5729110at2"/>
<dbReference type="InterPro" id="IPR018976">
    <property type="entry name" value="Imelysin-like"/>
</dbReference>
<sequence length="378" mass="41447">MKKLALMIAMSFALVACGGGSSNSTEAVDTNTGNGGTDTVEPVKTKEEAMIAVLTSLADNYILPSYSDLANKADEFESASIDFCSNSKAGTAELTKLRQSWLSLSLSWQHTKPVKEGMADNTFVNSRMQTWPEKTAILRGVETLLAAEPLNEMVVSQTQDGAQGLPALEYLLYPELEAQSLLIATDKEKRCLAVMSIAANVKAIVLEINTLWLQTGGNERAQYISGSEEQIEKQLTSWFVVLEAIVDDKINKVLAEGIPGIVKNAEQYRSKTSFESIKKNVKALEVVYLGGDGYGFDDYLLEIHKKAELDKVIKAAFIQVYAALNKLDISLEQAVTDNVTRQVLEEITTKLTALRTIMTTDFVQTTDFYPLINTTDGD</sequence>
<keyword evidence="7" id="KW-1185">Reference proteome</keyword>
<dbReference type="CDD" id="cd14659">
    <property type="entry name" value="Imelysin-like_IPPA"/>
    <property type="match status" value="1"/>
</dbReference>
<keyword evidence="2 4" id="KW-0732">Signal</keyword>
<evidence type="ECO:0000256" key="1">
    <source>
        <dbReference type="ARBA" id="ARBA00004196"/>
    </source>
</evidence>
<feature type="signal peptide" evidence="4">
    <location>
        <begin position="1"/>
        <end position="27"/>
    </location>
</feature>
<dbReference type="RefSeq" id="WP_091979050.1">
    <property type="nucleotide sequence ID" value="NZ_FOLO01000001.1"/>
</dbReference>
<gene>
    <name evidence="6" type="ORF">SAMN02745724_00257</name>
</gene>
<dbReference type="STRING" id="1123010.SAMN02745724_00257"/>
<dbReference type="PROSITE" id="PS51257">
    <property type="entry name" value="PROKAR_LIPOPROTEIN"/>
    <property type="match status" value="1"/>
</dbReference>
<accession>A0A1I1E790</accession>
<dbReference type="Pfam" id="PF09375">
    <property type="entry name" value="Peptidase_M75"/>
    <property type="match status" value="1"/>
</dbReference>
<reference evidence="6 7" key="1">
    <citation type="submission" date="2016-10" db="EMBL/GenBank/DDBJ databases">
        <authorList>
            <person name="de Groot N.N."/>
        </authorList>
    </citation>
    <scope>NUCLEOTIDE SEQUENCE [LARGE SCALE GENOMIC DNA]</scope>
    <source>
        <strain evidence="6 7">DSM 6059</strain>
    </source>
</reference>
<protein>
    <recommendedName>
        <fullName evidence="5">Imelysin-like domain-containing protein</fullName>
    </recommendedName>
</protein>
<feature type="domain" description="Imelysin-like" evidence="5">
    <location>
        <begin position="62"/>
        <end position="356"/>
    </location>
</feature>